<organism evidence="1 2">
    <name type="scientific">Candidatus Magnetoglobus multicellularis str. Araruama</name>
    <dbReference type="NCBI Taxonomy" id="890399"/>
    <lineage>
        <taxon>Bacteria</taxon>
        <taxon>Pseudomonadati</taxon>
        <taxon>Thermodesulfobacteriota</taxon>
        <taxon>Desulfobacteria</taxon>
        <taxon>Desulfobacterales</taxon>
        <taxon>Desulfobacteraceae</taxon>
        <taxon>Candidatus Magnetoglobus</taxon>
    </lineage>
</organism>
<proteinExistence type="predicted"/>
<dbReference type="EMBL" id="ATBP01002938">
    <property type="protein sequence ID" value="ETR65323.1"/>
    <property type="molecule type" value="Genomic_DNA"/>
</dbReference>
<accession>A0A1V1NRY4</accession>
<feature type="non-terminal residue" evidence="1">
    <location>
        <position position="1"/>
    </location>
</feature>
<evidence type="ECO:0000313" key="2">
    <source>
        <dbReference type="Proteomes" id="UP000189670"/>
    </source>
</evidence>
<gene>
    <name evidence="1" type="ORF">OMM_14432</name>
</gene>
<sequence>KEIKMIDIFAFAHEKGRNEGRGEGIKNSLFTMLESSIGKIPEHIANKINSIALEPTLLDLVKIAPRCKGYADFERVLA</sequence>
<dbReference type="Proteomes" id="UP000189670">
    <property type="component" value="Unassembled WGS sequence"/>
</dbReference>
<comment type="caution">
    <text evidence="1">The sequence shown here is derived from an EMBL/GenBank/DDBJ whole genome shotgun (WGS) entry which is preliminary data.</text>
</comment>
<reference evidence="2" key="1">
    <citation type="submission" date="2012-11" db="EMBL/GenBank/DDBJ databases">
        <authorList>
            <person name="Lucero-Rivera Y.E."/>
            <person name="Tovar-Ramirez D."/>
        </authorList>
    </citation>
    <scope>NUCLEOTIDE SEQUENCE [LARGE SCALE GENOMIC DNA]</scope>
    <source>
        <strain evidence="2">Araruama</strain>
    </source>
</reference>
<dbReference type="AlphaFoldDB" id="A0A1V1NRY4"/>
<name>A0A1V1NRY4_9BACT</name>
<protein>
    <submittedName>
        <fullName evidence="1">Uncharacterized protein</fullName>
    </submittedName>
</protein>
<evidence type="ECO:0000313" key="1">
    <source>
        <dbReference type="EMBL" id="ETR65323.1"/>
    </source>
</evidence>